<organism evidence="5 6">
    <name type="scientific">Mugilogobius chulae</name>
    <name type="common">yellowstripe goby</name>
    <dbReference type="NCBI Taxonomy" id="88201"/>
    <lineage>
        <taxon>Eukaryota</taxon>
        <taxon>Metazoa</taxon>
        <taxon>Chordata</taxon>
        <taxon>Craniata</taxon>
        <taxon>Vertebrata</taxon>
        <taxon>Euteleostomi</taxon>
        <taxon>Actinopterygii</taxon>
        <taxon>Neopterygii</taxon>
        <taxon>Teleostei</taxon>
        <taxon>Neoteleostei</taxon>
        <taxon>Acanthomorphata</taxon>
        <taxon>Gobiaria</taxon>
        <taxon>Gobiiformes</taxon>
        <taxon>Gobioidei</taxon>
        <taxon>Gobiidae</taxon>
        <taxon>Gobionellinae</taxon>
        <taxon>Mugilogobius</taxon>
    </lineage>
</organism>
<evidence type="ECO:0000256" key="1">
    <source>
        <dbReference type="ARBA" id="ARBA00023180"/>
    </source>
</evidence>
<feature type="chain" id="PRO_5043844398" description="Sema domain-containing protein" evidence="3">
    <location>
        <begin position="30"/>
        <end position="429"/>
    </location>
</feature>
<dbReference type="Pfam" id="PF01403">
    <property type="entry name" value="Sema"/>
    <property type="match status" value="1"/>
</dbReference>
<protein>
    <recommendedName>
        <fullName evidence="4">Sema domain-containing protein</fullName>
    </recommendedName>
</protein>
<comment type="caution">
    <text evidence="2">Lacks conserved residue(s) required for the propagation of feature annotation.</text>
</comment>
<keyword evidence="1" id="KW-0325">Glycoprotein</keyword>
<sequence>MSSLLDVCLCSEPLLLLLLLWTLVSSASSQCDRSSETSELNLNVHYDLPTFHSEFPIQNMVALDGIVYVGATNRIYALSPNLTKLSQYNTGPRPANETCGRKSDNPNAENRNIALVTENIYDKGLYSCGSADNGICRRHVLDEDDTTGPKTVDDEVYCFADEAKIRKGILLDADIVVSASGSQVLSVESNVIKFFVGNSEIPGNKTTANTHTLSVRKMKTSQNGFTFFSSGAHMDLLPSLRGSYYLRYVYSFNSGPFTYFLTVQRVNRTSAAFHTRIALRGDAAPMHQHGQTTQALREDVKVFNILQAAHVGKVREDAELQKQLNVGPNDDVLFAAFAKGKASSPEPTADSAVCVFSLNHINNMIRRYMQSCSTVEPYHFTGNELKACYNLGCTVAEWLELWLPNKEVVGSTPGSDHINISRSLWVEFA</sequence>
<dbReference type="GO" id="GO:0005886">
    <property type="term" value="C:plasma membrane"/>
    <property type="evidence" value="ECO:0007669"/>
    <property type="project" value="TreeGrafter"/>
</dbReference>
<dbReference type="Gene3D" id="2.130.10.10">
    <property type="entry name" value="YVTN repeat-like/Quinoprotein amine dehydrogenase"/>
    <property type="match status" value="1"/>
</dbReference>
<evidence type="ECO:0000256" key="2">
    <source>
        <dbReference type="PROSITE-ProRule" id="PRU00352"/>
    </source>
</evidence>
<proteinExistence type="predicted"/>
<dbReference type="InterPro" id="IPR036352">
    <property type="entry name" value="Semap_dom_sf"/>
</dbReference>
<dbReference type="PANTHER" id="PTHR22625">
    <property type="entry name" value="PLEXIN"/>
    <property type="match status" value="1"/>
</dbReference>
<name>A0AAW0MQB2_9GOBI</name>
<evidence type="ECO:0000256" key="3">
    <source>
        <dbReference type="SAM" id="SignalP"/>
    </source>
</evidence>
<accession>A0AAW0MQB2</accession>
<dbReference type="InterPro" id="IPR031148">
    <property type="entry name" value="Plexin"/>
</dbReference>
<dbReference type="EMBL" id="JBBPFD010000408">
    <property type="protein sequence ID" value="KAK7878979.1"/>
    <property type="molecule type" value="Genomic_DNA"/>
</dbReference>
<evidence type="ECO:0000313" key="5">
    <source>
        <dbReference type="EMBL" id="KAK7878979.1"/>
    </source>
</evidence>
<dbReference type="GO" id="GO:0002116">
    <property type="term" value="C:semaphorin receptor complex"/>
    <property type="evidence" value="ECO:0007669"/>
    <property type="project" value="TreeGrafter"/>
</dbReference>
<dbReference type="InterPro" id="IPR015943">
    <property type="entry name" value="WD40/YVTN_repeat-like_dom_sf"/>
</dbReference>
<feature type="domain" description="Sema" evidence="4">
    <location>
        <begin position="32"/>
        <end position="429"/>
    </location>
</feature>
<dbReference type="SUPFAM" id="SSF101912">
    <property type="entry name" value="Sema domain"/>
    <property type="match status" value="1"/>
</dbReference>
<evidence type="ECO:0000259" key="4">
    <source>
        <dbReference type="PROSITE" id="PS51004"/>
    </source>
</evidence>
<dbReference type="PROSITE" id="PS51004">
    <property type="entry name" value="SEMA"/>
    <property type="match status" value="1"/>
</dbReference>
<dbReference type="InterPro" id="IPR001627">
    <property type="entry name" value="Semap_dom"/>
</dbReference>
<keyword evidence="6" id="KW-1185">Reference proteome</keyword>
<reference evidence="6" key="1">
    <citation type="submission" date="2024-04" db="EMBL/GenBank/DDBJ databases">
        <title>Salinicola lusitanus LLJ914,a marine bacterium isolated from the Okinawa Trough.</title>
        <authorList>
            <person name="Li J."/>
        </authorList>
    </citation>
    <scope>NUCLEOTIDE SEQUENCE [LARGE SCALE GENOMIC DNA]</scope>
</reference>
<dbReference type="GO" id="GO:0017154">
    <property type="term" value="F:semaphorin receptor activity"/>
    <property type="evidence" value="ECO:0007669"/>
    <property type="project" value="InterPro"/>
</dbReference>
<dbReference type="GO" id="GO:0007399">
    <property type="term" value="P:nervous system development"/>
    <property type="evidence" value="ECO:0007669"/>
    <property type="project" value="UniProtKB-ARBA"/>
</dbReference>
<dbReference type="SMART" id="SM00630">
    <property type="entry name" value="Sema"/>
    <property type="match status" value="1"/>
</dbReference>
<evidence type="ECO:0000313" key="6">
    <source>
        <dbReference type="Proteomes" id="UP001460270"/>
    </source>
</evidence>
<dbReference type="PANTHER" id="PTHR22625:SF61">
    <property type="entry name" value="HEPATOCYTE GROWTH FACTOR RECEPTOR"/>
    <property type="match status" value="1"/>
</dbReference>
<dbReference type="AlphaFoldDB" id="A0AAW0MQB2"/>
<gene>
    <name evidence="5" type="ORF">WMY93_034188</name>
</gene>
<dbReference type="Proteomes" id="UP001460270">
    <property type="component" value="Unassembled WGS sequence"/>
</dbReference>
<comment type="caution">
    <text evidence="5">The sequence shown here is derived from an EMBL/GenBank/DDBJ whole genome shotgun (WGS) entry which is preliminary data.</text>
</comment>
<feature type="signal peptide" evidence="3">
    <location>
        <begin position="1"/>
        <end position="29"/>
    </location>
</feature>
<dbReference type="GO" id="GO:0030334">
    <property type="term" value="P:regulation of cell migration"/>
    <property type="evidence" value="ECO:0007669"/>
    <property type="project" value="TreeGrafter"/>
</dbReference>
<keyword evidence="3" id="KW-0732">Signal</keyword>